<gene>
    <name evidence="1" type="ORF">GPUH_LOCUS14176</name>
</gene>
<dbReference type="Proteomes" id="UP000271098">
    <property type="component" value="Unassembled WGS sequence"/>
</dbReference>
<sequence>MWQAVAFQKFMGDDKLAFQKIMGDNRLWHLRRLGQMDGTCNCPNLTEAKFYLSHKSFLPDSWGSVICSFVILIEPKSLVSHKSFFKILNLNCWFMACKVPVFVVIEENEAMRILNKE</sequence>
<proteinExistence type="predicted"/>
<dbReference type="WBParaSite" id="GPUH_0001419301-mRNA-1">
    <property type="protein sequence ID" value="GPUH_0001419301-mRNA-1"/>
    <property type="gene ID" value="GPUH_0001419301"/>
</dbReference>
<evidence type="ECO:0000313" key="3">
    <source>
        <dbReference type="WBParaSite" id="GPUH_0001419301-mRNA-1"/>
    </source>
</evidence>
<name>A0A183DZN6_9BILA</name>
<reference evidence="3" key="1">
    <citation type="submission" date="2016-06" db="UniProtKB">
        <authorList>
            <consortium name="WormBaseParasite"/>
        </authorList>
    </citation>
    <scope>IDENTIFICATION</scope>
</reference>
<protein>
    <submittedName>
        <fullName evidence="1 3">Uncharacterized protein</fullName>
    </submittedName>
</protein>
<accession>A0A183DZN6</accession>
<reference evidence="1 2" key="2">
    <citation type="submission" date="2018-11" db="EMBL/GenBank/DDBJ databases">
        <authorList>
            <consortium name="Pathogen Informatics"/>
        </authorList>
    </citation>
    <scope>NUCLEOTIDE SEQUENCE [LARGE SCALE GENOMIC DNA]</scope>
</reference>
<keyword evidence="2" id="KW-1185">Reference proteome</keyword>
<evidence type="ECO:0000313" key="2">
    <source>
        <dbReference type="Proteomes" id="UP000271098"/>
    </source>
</evidence>
<dbReference type="EMBL" id="UYRT01080988">
    <property type="protein sequence ID" value="VDN23713.1"/>
    <property type="molecule type" value="Genomic_DNA"/>
</dbReference>
<dbReference type="AlphaFoldDB" id="A0A183DZN6"/>
<evidence type="ECO:0000313" key="1">
    <source>
        <dbReference type="EMBL" id="VDN23713.1"/>
    </source>
</evidence>
<organism evidence="3">
    <name type="scientific">Gongylonema pulchrum</name>
    <dbReference type="NCBI Taxonomy" id="637853"/>
    <lineage>
        <taxon>Eukaryota</taxon>
        <taxon>Metazoa</taxon>
        <taxon>Ecdysozoa</taxon>
        <taxon>Nematoda</taxon>
        <taxon>Chromadorea</taxon>
        <taxon>Rhabditida</taxon>
        <taxon>Spirurina</taxon>
        <taxon>Spiruromorpha</taxon>
        <taxon>Spiruroidea</taxon>
        <taxon>Gongylonematidae</taxon>
        <taxon>Gongylonema</taxon>
    </lineage>
</organism>